<name>A0ABP0JUP7_9DINO</name>
<evidence type="ECO:0000313" key="1">
    <source>
        <dbReference type="EMBL" id="CAK9017767.1"/>
    </source>
</evidence>
<dbReference type="Proteomes" id="UP001642484">
    <property type="component" value="Unassembled WGS sequence"/>
</dbReference>
<evidence type="ECO:0008006" key="3">
    <source>
        <dbReference type="Google" id="ProtNLM"/>
    </source>
</evidence>
<reference evidence="1 2" key="1">
    <citation type="submission" date="2024-02" db="EMBL/GenBank/DDBJ databases">
        <authorList>
            <person name="Chen Y."/>
            <person name="Shah S."/>
            <person name="Dougan E. K."/>
            <person name="Thang M."/>
            <person name="Chan C."/>
        </authorList>
    </citation>
    <scope>NUCLEOTIDE SEQUENCE [LARGE SCALE GENOMIC DNA]</scope>
</reference>
<accession>A0ABP0JUP7</accession>
<gene>
    <name evidence="1" type="ORF">CCMP2556_LOCUS12992</name>
</gene>
<dbReference type="EMBL" id="CAXAMN010006491">
    <property type="protein sequence ID" value="CAK9017767.1"/>
    <property type="molecule type" value="Genomic_DNA"/>
</dbReference>
<proteinExistence type="predicted"/>
<organism evidence="1 2">
    <name type="scientific">Durusdinium trenchii</name>
    <dbReference type="NCBI Taxonomy" id="1381693"/>
    <lineage>
        <taxon>Eukaryota</taxon>
        <taxon>Sar</taxon>
        <taxon>Alveolata</taxon>
        <taxon>Dinophyceae</taxon>
        <taxon>Suessiales</taxon>
        <taxon>Symbiodiniaceae</taxon>
        <taxon>Durusdinium</taxon>
    </lineage>
</organism>
<protein>
    <recommendedName>
        <fullName evidence="3">Peptidase A1 domain-containing protein</fullName>
    </recommendedName>
</protein>
<keyword evidence="2" id="KW-1185">Reference proteome</keyword>
<sequence>MAHVTLFGPKHWTSNIELARMQRHPVPNFHACSLLSDVWGPLALCEAPRVWTKQRRSARTLRAVEGTRRGRRVVVGSLTGLLVGRTAARRARARTRLSKVKIPLHWEAGGFYLYFTLSGERKSKENQKRIYAVADTGSPFCLVARCLRKDCPSYCAEVGCFEGEGKPSGDPDSWEGYASGVVEIQWRSDGQVSFPEAEESWSMKSIGFGVQGRVIGFGGTGKAVFFGLIRDHQAGMKQSFLEQTPFRFLTIDLRVPGREVLTLDTFGTAGSSADERVRLVDPRRWGDPVKHYCALATLRIGGQVLCAEATRKVLVLVDTGTTGASMTAPLYDAYLLLARENAQRGSSWSSARQIEVVFDDSNVSFQMYVGKHPTYGLGLDLVTPINEMAWAPTSVADKPYEDVMLMGLGFLVGTRIQVDTQRDELIVTRDQKNGKRRGK</sequence>
<evidence type="ECO:0000313" key="2">
    <source>
        <dbReference type="Proteomes" id="UP001642484"/>
    </source>
</evidence>
<comment type="caution">
    <text evidence="1">The sequence shown here is derived from an EMBL/GenBank/DDBJ whole genome shotgun (WGS) entry which is preliminary data.</text>
</comment>